<dbReference type="STRING" id="536979.SAMN04488055_2111"/>
<protein>
    <recommendedName>
        <fullName evidence="4">Beta-galactosidase</fullName>
    </recommendedName>
</protein>
<keyword evidence="1" id="KW-0472">Membrane</keyword>
<name>A0A1N6FAH6_9BACT</name>
<evidence type="ECO:0000313" key="3">
    <source>
        <dbReference type="Proteomes" id="UP000185003"/>
    </source>
</evidence>
<organism evidence="2 3">
    <name type="scientific">Chitinophaga niabensis</name>
    <dbReference type="NCBI Taxonomy" id="536979"/>
    <lineage>
        <taxon>Bacteria</taxon>
        <taxon>Pseudomonadati</taxon>
        <taxon>Bacteroidota</taxon>
        <taxon>Chitinophagia</taxon>
        <taxon>Chitinophagales</taxon>
        <taxon>Chitinophagaceae</taxon>
        <taxon>Chitinophaga</taxon>
    </lineage>
</organism>
<feature type="transmembrane region" description="Helical" evidence="1">
    <location>
        <begin position="12"/>
        <end position="36"/>
    </location>
</feature>
<dbReference type="SUPFAM" id="SSF51445">
    <property type="entry name" value="(Trans)glycosidases"/>
    <property type="match status" value="1"/>
</dbReference>
<evidence type="ECO:0000313" key="2">
    <source>
        <dbReference type="EMBL" id="SIN92269.1"/>
    </source>
</evidence>
<evidence type="ECO:0008006" key="4">
    <source>
        <dbReference type="Google" id="ProtNLM"/>
    </source>
</evidence>
<keyword evidence="1" id="KW-0812">Transmembrane</keyword>
<dbReference type="EMBL" id="FSRA01000001">
    <property type="protein sequence ID" value="SIN92269.1"/>
    <property type="molecule type" value="Genomic_DNA"/>
</dbReference>
<dbReference type="Proteomes" id="UP000185003">
    <property type="component" value="Unassembled WGS sequence"/>
</dbReference>
<keyword evidence="3" id="KW-1185">Reference proteome</keyword>
<keyword evidence="1" id="KW-1133">Transmembrane helix</keyword>
<dbReference type="InterPro" id="IPR017853">
    <property type="entry name" value="GH"/>
</dbReference>
<dbReference type="AlphaFoldDB" id="A0A1N6FAH6"/>
<gene>
    <name evidence="2" type="ORF">SAMN04488055_2111</name>
</gene>
<reference evidence="2 3" key="1">
    <citation type="submission" date="2016-11" db="EMBL/GenBank/DDBJ databases">
        <authorList>
            <person name="Jaros S."/>
            <person name="Januszkiewicz K."/>
            <person name="Wedrychowicz H."/>
        </authorList>
    </citation>
    <scope>NUCLEOTIDE SEQUENCE [LARGE SCALE GENOMIC DNA]</scope>
    <source>
        <strain evidence="2 3">DSM 24787</strain>
    </source>
</reference>
<proteinExistence type="predicted"/>
<accession>A0A1N6FAH6</accession>
<evidence type="ECO:0000256" key="1">
    <source>
        <dbReference type="SAM" id="Phobius"/>
    </source>
</evidence>
<sequence length="336" mass="39068">MGYNFHKKSATVMVALFFYFNLCTMKIMLLLISLVFNTKPIKHFTYFGRDREKIHDPAFYNNPNITGAQIRYAWRQLEPEKDIYNFSEIEEDLRFLASKGKKLFIQVQDATFLKENHAVPKYLVADTIYHGGEARQCDDNDCYGYVARRWDPMVAERFFKLLRKLSEQFDGRIEGINLPETSIDISEKQLPQGFSDDVYIAAIKQYMKVTRECFRRSAPILYANFMVKGQEGLKELYDYAEEIHMGMGGPDIKVNKPFQMANSYPLIRALSGKVITGVAVQDGNYDVINVKTNKKVTVPEILDFAQNYLRLDYIFWCTEEPYYTKEVLPLLASLKK</sequence>